<dbReference type="Pfam" id="PF08457">
    <property type="entry name" value="Sfi1"/>
    <property type="match status" value="1"/>
</dbReference>
<proteinExistence type="predicted"/>
<evidence type="ECO:0000313" key="3">
    <source>
        <dbReference type="Proteomes" id="UP001213623"/>
    </source>
</evidence>
<sequence>MEANMSALSSSLFFHGDVSHISDEGPSRLHQLTASFTLDEAEVAFFDAVMAALPAGSTSFSELKHAYSECKQDLSLMRPIERAHALRAPEDDAAPSTEARLWNTLLSLVQVRGHTWAERWDAIRVSLGLEPLDDALWSPTPGSPPAAERTQDALPTGVRPTWSPLQLVHQRVPPRALDAVRWPRVPHETLLERRAADLERRYMRRFLVRWNDTLFACVSRQERAAHAHAHLVALRTWAHWRARYAAQHYATDAAVVYARNAIMRQAWKAWRTATSERLQARHKAQARTLRAAFLTLAARRDARVGRIAMTLWMQAWHGRQARQYRRRKLLPRAWDAWRTRVAGLATLESKRLVFVAYAHRRLLGAAIDAWRQRLGEQRRAAYQAESAMAWDEQRLLGTAWRQWAATRQHCTTLQKHAAHLAHAHAATVLRTCLHHWYWATRSAQMGAQVETQRLRVAWHRWWVAYTDTTLARQAAVRHAQDQSASRRLVRVWTHWRQNAMELQRQAHAAARTSAYRTRHAAWHAWRHALTRCQQNKHMAAERARMHCARTAFAQWRGATRTRKADAWLAHRLHHTRVHAWERWRFHTVQRRHARTCVALVVARRDAQVTRTHWRRWRAQWADHQARTHTAVRAHDRALQRRSVRVWHAQWKAYCARAAHAQSWHEARHATTMDVAHEILRVWQRRTRLAATERAVSTHVARDRTRQAWRRWRDALVEVQLRHEELAALAARRQCMLRACWTRWMQRTYSLPVLQWRHRRQLQQALARWRQHTRARILPRLAKAFALSTIGSDALASWRHRVAHREQVRSLSYVL</sequence>
<feature type="domain" description="Sfi1 spindle body" evidence="1">
    <location>
        <begin position="295"/>
        <end position="443"/>
    </location>
</feature>
<dbReference type="InterPro" id="IPR013665">
    <property type="entry name" value="Sfi1_dom"/>
</dbReference>
<organism evidence="2 3">
    <name type="scientific">Malassezia nana</name>
    <dbReference type="NCBI Taxonomy" id="180528"/>
    <lineage>
        <taxon>Eukaryota</taxon>
        <taxon>Fungi</taxon>
        <taxon>Dikarya</taxon>
        <taxon>Basidiomycota</taxon>
        <taxon>Ustilaginomycotina</taxon>
        <taxon>Malasseziomycetes</taxon>
        <taxon>Malasseziales</taxon>
        <taxon>Malasseziaceae</taxon>
        <taxon>Malassezia</taxon>
    </lineage>
</organism>
<name>A0AAF0J2B4_9BASI</name>
<reference evidence="2" key="1">
    <citation type="submission" date="2023-03" db="EMBL/GenBank/DDBJ databases">
        <title>Mating type loci evolution in Malassezia.</title>
        <authorList>
            <person name="Coelho M.A."/>
        </authorList>
    </citation>
    <scope>NUCLEOTIDE SEQUENCE</scope>
    <source>
        <strain evidence="2">CBS 9557</strain>
    </source>
</reference>
<dbReference type="EMBL" id="CP119894">
    <property type="protein sequence ID" value="WFD26857.1"/>
    <property type="molecule type" value="Genomic_DNA"/>
</dbReference>
<evidence type="ECO:0000313" key="2">
    <source>
        <dbReference type="EMBL" id="WFD26857.1"/>
    </source>
</evidence>
<accession>A0AAF0J2B4</accession>
<evidence type="ECO:0000259" key="1">
    <source>
        <dbReference type="Pfam" id="PF08457"/>
    </source>
</evidence>
<dbReference type="Proteomes" id="UP001213623">
    <property type="component" value="Chromosome 3"/>
</dbReference>
<dbReference type="AlphaFoldDB" id="A0AAF0J2B4"/>
<gene>
    <name evidence="2" type="ORF">MNAN1_001846</name>
</gene>
<protein>
    <recommendedName>
        <fullName evidence="1">Sfi1 spindle body domain-containing protein</fullName>
    </recommendedName>
</protein>
<keyword evidence="3" id="KW-1185">Reference proteome</keyword>